<keyword evidence="4" id="KW-1185">Reference proteome</keyword>
<dbReference type="Gene3D" id="1.10.510.10">
    <property type="entry name" value="Transferase(Phosphotransferase) domain 1"/>
    <property type="match status" value="1"/>
</dbReference>
<dbReference type="SUPFAM" id="SSF56112">
    <property type="entry name" value="Protein kinase-like (PK-like)"/>
    <property type="match status" value="1"/>
</dbReference>
<dbReference type="PROSITE" id="PS50011">
    <property type="entry name" value="PROTEIN_KINASE_DOM"/>
    <property type="match status" value="1"/>
</dbReference>
<reference evidence="3" key="1">
    <citation type="submission" date="2023-10" db="EMBL/GenBank/DDBJ databases">
        <authorList>
            <person name="Chen Y."/>
            <person name="Shah S."/>
            <person name="Dougan E. K."/>
            <person name="Thang M."/>
            <person name="Chan C."/>
        </authorList>
    </citation>
    <scope>NUCLEOTIDE SEQUENCE [LARGE SCALE GENOMIC DNA]</scope>
</reference>
<name>A0ABN9T6D5_9DINO</name>
<evidence type="ECO:0000313" key="4">
    <source>
        <dbReference type="Proteomes" id="UP001189429"/>
    </source>
</evidence>
<feature type="region of interest" description="Disordered" evidence="1">
    <location>
        <begin position="194"/>
        <end position="245"/>
    </location>
</feature>
<evidence type="ECO:0000256" key="1">
    <source>
        <dbReference type="SAM" id="MobiDB-lite"/>
    </source>
</evidence>
<gene>
    <name evidence="3" type="ORF">PCOR1329_LOCUS36016</name>
</gene>
<organism evidence="3 4">
    <name type="scientific">Prorocentrum cordatum</name>
    <dbReference type="NCBI Taxonomy" id="2364126"/>
    <lineage>
        <taxon>Eukaryota</taxon>
        <taxon>Sar</taxon>
        <taxon>Alveolata</taxon>
        <taxon>Dinophyceae</taxon>
        <taxon>Prorocentrales</taxon>
        <taxon>Prorocentraceae</taxon>
        <taxon>Prorocentrum</taxon>
    </lineage>
</organism>
<dbReference type="Proteomes" id="UP001189429">
    <property type="component" value="Unassembled WGS sequence"/>
</dbReference>
<comment type="caution">
    <text evidence="3">The sequence shown here is derived from an EMBL/GenBank/DDBJ whole genome shotgun (WGS) entry which is preliminary data.</text>
</comment>
<dbReference type="InterPro" id="IPR011009">
    <property type="entry name" value="Kinase-like_dom_sf"/>
</dbReference>
<proteinExistence type="predicted"/>
<protein>
    <recommendedName>
        <fullName evidence="2">Protein kinase domain-containing protein</fullName>
    </recommendedName>
</protein>
<dbReference type="InterPro" id="IPR000719">
    <property type="entry name" value="Prot_kinase_dom"/>
</dbReference>
<dbReference type="EMBL" id="CAUYUJ010014393">
    <property type="protein sequence ID" value="CAK0840621.1"/>
    <property type="molecule type" value="Genomic_DNA"/>
</dbReference>
<sequence>MRPIVDQLCTALRWLHELGVAHCDLCLENVVLAGGEPGGAAPLRPMLIPRRAALGRLQGVPGGPQGGCQARAPYRAPELHRVGWQYDAFLADEFALGVAVYGMATVDYPWACTEDGRSHHFDLARRCGVPALLRRRAARSGERLTEALSLDLLGLLAGLLALEARDRLSVGEACFELEGRASARRSPWIREVTAGAPADTAARMEPPPALCREPSRTSSASTADTEADQGQHVASEGEELAAAGL</sequence>
<evidence type="ECO:0000259" key="2">
    <source>
        <dbReference type="PROSITE" id="PS50011"/>
    </source>
</evidence>
<accession>A0ABN9T6D5</accession>
<evidence type="ECO:0000313" key="3">
    <source>
        <dbReference type="EMBL" id="CAK0840621.1"/>
    </source>
</evidence>
<feature type="domain" description="Protein kinase" evidence="2">
    <location>
        <begin position="1"/>
        <end position="189"/>
    </location>
</feature>